<gene>
    <name evidence="2" type="ORF">FcAc13_01750</name>
</gene>
<evidence type="ECO:0000313" key="3">
    <source>
        <dbReference type="Proteomes" id="UP000651208"/>
    </source>
</evidence>
<evidence type="ECO:0000313" key="2">
    <source>
        <dbReference type="EMBL" id="MBC9130031.1"/>
    </source>
</evidence>
<feature type="transmembrane region" description="Helical" evidence="1">
    <location>
        <begin position="147"/>
        <end position="166"/>
    </location>
</feature>
<feature type="transmembrane region" description="Helical" evidence="1">
    <location>
        <begin position="178"/>
        <end position="196"/>
    </location>
</feature>
<keyword evidence="1" id="KW-0812">Transmembrane</keyword>
<accession>A0ABR7QV03</accession>
<evidence type="ECO:0000256" key="1">
    <source>
        <dbReference type="SAM" id="Phobius"/>
    </source>
</evidence>
<keyword evidence="1" id="KW-1133">Transmembrane helix</keyword>
<name>A0ABR7QV03_9GAMM</name>
<dbReference type="EMBL" id="JABURY010000006">
    <property type="protein sequence ID" value="MBC9130031.1"/>
    <property type="molecule type" value="Genomic_DNA"/>
</dbReference>
<comment type="caution">
    <text evidence="2">The sequence shown here is derived from an EMBL/GenBank/DDBJ whole genome shotgun (WGS) entry which is preliminary data.</text>
</comment>
<organism evidence="2 3">
    <name type="scientific">Frischella japonica</name>
    <dbReference type="NCBI Taxonomy" id="2741544"/>
    <lineage>
        <taxon>Bacteria</taxon>
        <taxon>Pseudomonadati</taxon>
        <taxon>Pseudomonadota</taxon>
        <taxon>Gammaproteobacteria</taxon>
        <taxon>Orbales</taxon>
        <taxon>Orbaceae</taxon>
        <taxon>Frischella</taxon>
    </lineage>
</organism>
<dbReference type="RefSeq" id="WP_187754480.1">
    <property type="nucleotide sequence ID" value="NZ_JABURY010000006.1"/>
</dbReference>
<keyword evidence="1" id="KW-0472">Membrane</keyword>
<proteinExistence type="predicted"/>
<protein>
    <submittedName>
        <fullName evidence="2">Uncharacterized protein</fullName>
    </submittedName>
</protein>
<reference evidence="2 3" key="1">
    <citation type="submission" date="2020-06" db="EMBL/GenBank/DDBJ databases">
        <title>Frischella cerana isolated from Apis cerana gut homogenate.</title>
        <authorList>
            <person name="Wolter L.A."/>
            <person name="Suenami S."/>
            <person name="Miyazaki R."/>
        </authorList>
    </citation>
    <scope>NUCLEOTIDE SEQUENCE [LARGE SCALE GENOMIC DNA]</scope>
    <source>
        <strain evidence="2 3">Ac13</strain>
    </source>
</reference>
<keyword evidence="3" id="KW-1185">Reference proteome</keyword>
<sequence>MKKNNTNYKIITGCITDLQIFNTEDEFIDAHKQSGLTEIDLSNIGELKRVRTDDIKFRQNLSENDDPKLGLVQFFSCKIGTNVVEGVFSRIIFNEGDHVEIVAESMGDGSYFAFALHRTSDRYLFLHPYTDKGTRAYLNFGPSQNKIIFALSCIGILGLFILIYFFSISELPSFSVEMIFILCCLSILLCPSYIVLLKYKNLGSKIADKIFRTLGYQKPRHIDIQLEVNKFNDKMLESFAAFGYFKAQEGESVLQFNDFLEFYEEFEREDDTEDDIYFKKYFIDKFKIKGLNWFYVKLDPLTVPKEVEIINTQTDQID</sequence>
<dbReference type="Proteomes" id="UP000651208">
    <property type="component" value="Unassembled WGS sequence"/>
</dbReference>